<evidence type="ECO:0000313" key="5">
    <source>
        <dbReference type="Proteomes" id="UP000663848"/>
    </source>
</evidence>
<reference evidence="3" key="1">
    <citation type="submission" date="2021-02" db="EMBL/GenBank/DDBJ databases">
        <authorList>
            <person name="Nowell W R."/>
        </authorList>
    </citation>
    <scope>NUCLEOTIDE SEQUENCE</scope>
</reference>
<dbReference type="EMBL" id="CAJOBR010001512">
    <property type="protein sequence ID" value="CAF4614259.1"/>
    <property type="molecule type" value="Genomic_DNA"/>
</dbReference>
<dbReference type="EMBL" id="CAJNYT010000504">
    <property type="protein sequence ID" value="CAF3352204.1"/>
    <property type="molecule type" value="Genomic_DNA"/>
</dbReference>
<proteinExistence type="predicted"/>
<sequence>MKRQNFVRIIEMARLLFDIFYDGECVSEDAFFEWLRNPDQSETKGYSAVEMSTRDFFTWLTQAETESEEGKEEWEN</sequence>
<dbReference type="Proteomes" id="UP000663872">
    <property type="component" value="Unassembled WGS sequence"/>
</dbReference>
<dbReference type="Proteomes" id="UP000663848">
    <property type="component" value="Unassembled WGS sequence"/>
</dbReference>
<dbReference type="SUPFAM" id="SSF48371">
    <property type="entry name" value="ARM repeat"/>
    <property type="match status" value="1"/>
</dbReference>
<dbReference type="Pfam" id="PF02020">
    <property type="entry name" value="W2"/>
    <property type="match status" value="1"/>
</dbReference>
<dbReference type="Proteomes" id="UP000663862">
    <property type="component" value="Unassembled WGS sequence"/>
</dbReference>
<evidence type="ECO:0000259" key="1">
    <source>
        <dbReference type="PROSITE" id="PS51363"/>
    </source>
</evidence>
<evidence type="ECO:0000313" key="4">
    <source>
        <dbReference type="EMBL" id="CAF4647245.1"/>
    </source>
</evidence>
<dbReference type="InterPro" id="IPR016024">
    <property type="entry name" value="ARM-type_fold"/>
</dbReference>
<organism evidence="3 5">
    <name type="scientific">Rotaria socialis</name>
    <dbReference type="NCBI Taxonomy" id="392032"/>
    <lineage>
        <taxon>Eukaryota</taxon>
        <taxon>Metazoa</taxon>
        <taxon>Spiralia</taxon>
        <taxon>Gnathifera</taxon>
        <taxon>Rotifera</taxon>
        <taxon>Eurotatoria</taxon>
        <taxon>Bdelloidea</taxon>
        <taxon>Philodinida</taxon>
        <taxon>Philodinidae</taxon>
        <taxon>Rotaria</taxon>
    </lineage>
</organism>
<evidence type="ECO:0000313" key="2">
    <source>
        <dbReference type="EMBL" id="CAF3352204.1"/>
    </source>
</evidence>
<evidence type="ECO:0000313" key="3">
    <source>
        <dbReference type="EMBL" id="CAF4614259.1"/>
    </source>
</evidence>
<dbReference type="PROSITE" id="PS51363">
    <property type="entry name" value="W2"/>
    <property type="match status" value="1"/>
</dbReference>
<accession>A0A821D0T9</accession>
<dbReference type="AlphaFoldDB" id="A0A821D0T9"/>
<comment type="caution">
    <text evidence="3">The sequence shown here is derived from an EMBL/GenBank/DDBJ whole genome shotgun (WGS) entry which is preliminary data.</text>
</comment>
<name>A0A821D0T9_9BILA</name>
<gene>
    <name evidence="2" type="ORF">GRG538_LOCUS5629</name>
    <name evidence="3" type="ORF">QYT958_LOCUS12427</name>
    <name evidence="4" type="ORF">TSG867_LOCUS30560</name>
</gene>
<feature type="domain" description="W2" evidence="1">
    <location>
        <begin position="1"/>
        <end position="70"/>
    </location>
</feature>
<dbReference type="EMBL" id="CAJOBQ010004949">
    <property type="protein sequence ID" value="CAF4647245.1"/>
    <property type="molecule type" value="Genomic_DNA"/>
</dbReference>
<dbReference type="Gene3D" id="1.25.40.180">
    <property type="match status" value="1"/>
</dbReference>
<dbReference type="InterPro" id="IPR003307">
    <property type="entry name" value="W2_domain"/>
</dbReference>
<protein>
    <recommendedName>
        <fullName evidence="1">W2 domain-containing protein</fullName>
    </recommendedName>
</protein>